<dbReference type="GO" id="GO:0006313">
    <property type="term" value="P:DNA transposition"/>
    <property type="evidence" value="ECO:0007669"/>
    <property type="project" value="InterPro"/>
</dbReference>
<reference evidence="3 4" key="1">
    <citation type="submission" date="2019-02" db="EMBL/GenBank/DDBJ databases">
        <title>Deep-cultivation of Planctomycetes and their phenomic and genomic characterization uncovers novel biology.</title>
        <authorList>
            <person name="Wiegand S."/>
            <person name="Jogler M."/>
            <person name="Boedeker C."/>
            <person name="Pinto D."/>
            <person name="Vollmers J."/>
            <person name="Rivas-Marin E."/>
            <person name="Kohn T."/>
            <person name="Peeters S.H."/>
            <person name="Heuer A."/>
            <person name="Rast P."/>
            <person name="Oberbeckmann S."/>
            <person name="Bunk B."/>
            <person name="Jeske O."/>
            <person name="Meyerdierks A."/>
            <person name="Storesund J.E."/>
            <person name="Kallscheuer N."/>
            <person name="Luecker S."/>
            <person name="Lage O.M."/>
            <person name="Pohl T."/>
            <person name="Merkel B.J."/>
            <person name="Hornburger P."/>
            <person name="Mueller R.-W."/>
            <person name="Bruemmer F."/>
            <person name="Labrenz M."/>
            <person name="Spormann A.M."/>
            <person name="Op den Camp H."/>
            <person name="Overmann J."/>
            <person name="Amann R."/>
            <person name="Jetten M.S.M."/>
            <person name="Mascher T."/>
            <person name="Medema M.H."/>
            <person name="Devos D.P."/>
            <person name="Kaster A.-K."/>
            <person name="Ovreas L."/>
            <person name="Rohde M."/>
            <person name="Galperin M.Y."/>
            <person name="Jogler C."/>
        </authorList>
    </citation>
    <scope>NUCLEOTIDE SEQUENCE [LARGE SCALE GENOMIC DNA]</scope>
    <source>
        <strain evidence="3 4">Mal52</strain>
    </source>
</reference>
<dbReference type="EMBL" id="CP036276">
    <property type="protein sequence ID" value="QDU43770.1"/>
    <property type="molecule type" value="Genomic_DNA"/>
</dbReference>
<accession>A0A517ZMR4</accession>
<gene>
    <name evidence="3" type="ORF">Mal52_22460</name>
</gene>
<dbReference type="RefSeq" id="WP_145376054.1">
    <property type="nucleotide sequence ID" value="NZ_CP036276.1"/>
</dbReference>
<dbReference type="InterPro" id="IPR002559">
    <property type="entry name" value="Transposase_11"/>
</dbReference>
<dbReference type="Proteomes" id="UP000319383">
    <property type="component" value="Chromosome"/>
</dbReference>
<proteinExistence type="predicted"/>
<protein>
    <recommendedName>
        <fullName evidence="2">Transposase IS4-like domain-containing protein</fullName>
    </recommendedName>
</protein>
<sequence length="286" mass="32166">MSKTHQPNVLLEVASLSMRLSTKFVQPYSHPKSPQKFTQSQLLTILILKAYLKTTYRGIIEILGASDQLRERMELTRLPHYSTLKYFADRSHVLEITDAMLAEIVKEYAADADEASIDSTGLETSSASAHFRVRSGKTRKKYVKLSVCIVAGSMLPAGLVVGWGPGNDKCEAPELLEKVRHVTQPKRLFADAGYDAEWIHMYCREGWGVQSWIPPAVHRTDGSVGGEYRHQMTKRRLKKNGYGRRWLVESFMSGLKRTMGCALAARSESSLFIEAGLKVLAYALRR</sequence>
<keyword evidence="4" id="KW-1185">Reference proteome</keyword>
<dbReference type="AlphaFoldDB" id="A0A517ZMR4"/>
<feature type="transmembrane region" description="Helical" evidence="1">
    <location>
        <begin position="142"/>
        <end position="163"/>
    </location>
</feature>
<keyword evidence="1" id="KW-1133">Transmembrane helix</keyword>
<evidence type="ECO:0000256" key="1">
    <source>
        <dbReference type="SAM" id="Phobius"/>
    </source>
</evidence>
<feature type="domain" description="Transposase IS4-like" evidence="2">
    <location>
        <begin position="116"/>
        <end position="283"/>
    </location>
</feature>
<dbReference type="GO" id="GO:0003677">
    <property type="term" value="F:DNA binding"/>
    <property type="evidence" value="ECO:0007669"/>
    <property type="project" value="InterPro"/>
</dbReference>
<dbReference type="GO" id="GO:0004803">
    <property type="term" value="F:transposase activity"/>
    <property type="evidence" value="ECO:0007669"/>
    <property type="project" value="InterPro"/>
</dbReference>
<evidence type="ECO:0000313" key="3">
    <source>
        <dbReference type="EMBL" id="QDU43770.1"/>
    </source>
</evidence>
<keyword evidence="1" id="KW-0812">Transmembrane</keyword>
<dbReference type="Pfam" id="PF01609">
    <property type="entry name" value="DDE_Tnp_1"/>
    <property type="match status" value="1"/>
</dbReference>
<dbReference type="KEGG" id="sdyn:Mal52_22460"/>
<keyword evidence="1" id="KW-0472">Membrane</keyword>
<evidence type="ECO:0000313" key="4">
    <source>
        <dbReference type="Proteomes" id="UP000319383"/>
    </source>
</evidence>
<evidence type="ECO:0000259" key="2">
    <source>
        <dbReference type="Pfam" id="PF01609"/>
    </source>
</evidence>
<name>A0A517ZMR4_9PLAN</name>
<organism evidence="3 4">
    <name type="scientific">Symmachiella dynata</name>
    <dbReference type="NCBI Taxonomy" id="2527995"/>
    <lineage>
        <taxon>Bacteria</taxon>
        <taxon>Pseudomonadati</taxon>
        <taxon>Planctomycetota</taxon>
        <taxon>Planctomycetia</taxon>
        <taxon>Planctomycetales</taxon>
        <taxon>Planctomycetaceae</taxon>
        <taxon>Symmachiella</taxon>
    </lineage>
</organism>